<evidence type="ECO:0000313" key="2">
    <source>
        <dbReference type="EMBL" id="PMD20438.1"/>
    </source>
</evidence>
<feature type="domain" description="2EXR" evidence="1">
    <location>
        <begin position="2"/>
        <end position="210"/>
    </location>
</feature>
<keyword evidence="3" id="KW-1185">Reference proteome</keyword>
<evidence type="ECO:0000313" key="3">
    <source>
        <dbReference type="Proteomes" id="UP000235672"/>
    </source>
</evidence>
<protein>
    <recommendedName>
        <fullName evidence="1">2EXR domain-containing protein</fullName>
    </recommendedName>
</protein>
<dbReference type="PANTHER" id="PTHR35910">
    <property type="entry name" value="2EXR DOMAIN-CONTAINING PROTEIN"/>
    <property type="match status" value="1"/>
</dbReference>
<dbReference type="Pfam" id="PF20150">
    <property type="entry name" value="2EXR"/>
    <property type="match status" value="1"/>
</dbReference>
<dbReference type="OrthoDB" id="3513892at2759"/>
<proteinExistence type="predicted"/>
<accession>A0A2J6Q2D1</accession>
<evidence type="ECO:0000259" key="1">
    <source>
        <dbReference type="Pfam" id="PF20150"/>
    </source>
</evidence>
<gene>
    <name evidence="2" type="ORF">NA56DRAFT_704781</name>
</gene>
<name>A0A2J6Q2D1_9HELO</name>
<reference evidence="2 3" key="1">
    <citation type="submission" date="2016-05" db="EMBL/GenBank/DDBJ databases">
        <title>A degradative enzymes factory behind the ericoid mycorrhizal symbiosis.</title>
        <authorList>
            <consortium name="DOE Joint Genome Institute"/>
            <person name="Martino E."/>
            <person name="Morin E."/>
            <person name="Grelet G."/>
            <person name="Kuo A."/>
            <person name="Kohler A."/>
            <person name="Daghino S."/>
            <person name="Barry K."/>
            <person name="Choi C."/>
            <person name="Cichocki N."/>
            <person name="Clum A."/>
            <person name="Copeland A."/>
            <person name="Hainaut M."/>
            <person name="Haridas S."/>
            <person name="Labutti K."/>
            <person name="Lindquist E."/>
            <person name="Lipzen A."/>
            <person name="Khouja H.-R."/>
            <person name="Murat C."/>
            <person name="Ohm R."/>
            <person name="Olson A."/>
            <person name="Spatafora J."/>
            <person name="Veneault-Fourrey C."/>
            <person name="Henrissat B."/>
            <person name="Grigoriev I."/>
            <person name="Martin F."/>
            <person name="Perotto S."/>
        </authorList>
    </citation>
    <scope>NUCLEOTIDE SEQUENCE [LARGE SCALE GENOMIC DNA]</scope>
    <source>
        <strain evidence="2 3">UAMH 7357</strain>
    </source>
</reference>
<dbReference type="EMBL" id="KZ613485">
    <property type="protein sequence ID" value="PMD20438.1"/>
    <property type="molecule type" value="Genomic_DNA"/>
</dbReference>
<sequence>MFTLFQQLPAELRCQIWLAAMPQPRLVHLQEKVTEKWATEEFDRDICPTFLDLYEIDDGMDLETFVLEMEKLGEDDEELALDWKYQICYARTTIPAYHKIDPELQYFRQILGPVVREYNEKWQKQLERYGFTSSISRPVLPLHLLQDCSEADTVFNEARRGHLWSSCPIPALLQTCKESRQMMELAGYELTFRTRTSASRTWFNSRHDILYLTPDLNAWGPESYGSIGLDGGPWNIGQLAPSDLNRVKCLALGDVFDFGRKCLLAAVRLFRNLKEVLLVISHSESTENQKHHPSRKRDRWDHVELEKDLWGYLDAEAVDVYTNIPHFVHNARRALDFLLAICSDEKKMRYRQFQSSEDWGFWPQLTGEIEEWLQRQKEGTQANGGMKWSVPKVRIVHAVTRAQAKEIMWNRFLHTGILWEAENEGKLFEAGEPNRRP</sequence>
<organism evidence="2 3">
    <name type="scientific">Hyaloscypha hepaticicola</name>
    <dbReference type="NCBI Taxonomy" id="2082293"/>
    <lineage>
        <taxon>Eukaryota</taxon>
        <taxon>Fungi</taxon>
        <taxon>Dikarya</taxon>
        <taxon>Ascomycota</taxon>
        <taxon>Pezizomycotina</taxon>
        <taxon>Leotiomycetes</taxon>
        <taxon>Helotiales</taxon>
        <taxon>Hyaloscyphaceae</taxon>
        <taxon>Hyaloscypha</taxon>
    </lineage>
</organism>
<dbReference type="AlphaFoldDB" id="A0A2J6Q2D1"/>
<dbReference type="Proteomes" id="UP000235672">
    <property type="component" value="Unassembled WGS sequence"/>
</dbReference>
<dbReference type="PANTHER" id="PTHR35910:SF6">
    <property type="entry name" value="2EXR DOMAIN-CONTAINING PROTEIN"/>
    <property type="match status" value="1"/>
</dbReference>
<dbReference type="InterPro" id="IPR045518">
    <property type="entry name" value="2EXR"/>
</dbReference>